<dbReference type="PROSITE" id="PS50097">
    <property type="entry name" value="BTB"/>
    <property type="match status" value="1"/>
</dbReference>
<gene>
    <name evidence="2" type="ORF">KQX54_009197</name>
</gene>
<sequence>MSEEIVQSFKKMFFEEKIDIDEKYKWFSSEYIKLDCCPEVVFNFSIQRITDHIFNVKVTKLFSKPATALIELTINCQIKRQYITNWTSDVIFENFSLLFENDVRPKDDGCLDIYCNQSLKKFLTYRVTISGDITCDVKIRVKNNEEFPANKVFLASSSSVFKKMLTTDMKESRDKCINLPELDSDTVTELLHFLYYGKLDKASDKSAILLELVKAADMYLISDLKRVCDVLLSRLLTSENVLSLLEISRTYKLPIVRQQSLIFIANHVNVLLEEEM</sequence>
<organism evidence="2 3">
    <name type="scientific">Cotesia glomerata</name>
    <name type="common">Lepidopteran parasitic wasp</name>
    <name type="synonym">Apanteles glomeratus</name>
    <dbReference type="NCBI Taxonomy" id="32391"/>
    <lineage>
        <taxon>Eukaryota</taxon>
        <taxon>Metazoa</taxon>
        <taxon>Ecdysozoa</taxon>
        <taxon>Arthropoda</taxon>
        <taxon>Hexapoda</taxon>
        <taxon>Insecta</taxon>
        <taxon>Pterygota</taxon>
        <taxon>Neoptera</taxon>
        <taxon>Endopterygota</taxon>
        <taxon>Hymenoptera</taxon>
        <taxon>Apocrita</taxon>
        <taxon>Ichneumonoidea</taxon>
        <taxon>Braconidae</taxon>
        <taxon>Microgastrinae</taxon>
        <taxon>Cotesia</taxon>
    </lineage>
</organism>
<dbReference type="PANTHER" id="PTHR24413">
    <property type="entry name" value="SPECKLE-TYPE POZ PROTEIN"/>
    <property type="match status" value="1"/>
</dbReference>
<name>A0AAV7I526_COTGL</name>
<dbReference type="Proteomes" id="UP000826195">
    <property type="component" value="Unassembled WGS sequence"/>
</dbReference>
<comment type="caution">
    <text evidence="2">The sequence shown here is derived from an EMBL/GenBank/DDBJ whole genome shotgun (WGS) entry which is preliminary data.</text>
</comment>
<accession>A0AAV7I526</accession>
<keyword evidence="3" id="KW-1185">Reference proteome</keyword>
<dbReference type="AlphaFoldDB" id="A0AAV7I526"/>
<evidence type="ECO:0000313" key="3">
    <source>
        <dbReference type="Proteomes" id="UP000826195"/>
    </source>
</evidence>
<evidence type="ECO:0000259" key="1">
    <source>
        <dbReference type="PROSITE" id="PS50097"/>
    </source>
</evidence>
<dbReference type="CDD" id="cd18186">
    <property type="entry name" value="BTB_POZ_ZBTB_KLHL-like"/>
    <property type="match status" value="1"/>
</dbReference>
<dbReference type="Gene3D" id="3.30.710.10">
    <property type="entry name" value="Potassium Channel Kv1.1, Chain A"/>
    <property type="match status" value="1"/>
</dbReference>
<dbReference type="EMBL" id="JAHXZJ010002237">
    <property type="protein sequence ID" value="KAH0546399.1"/>
    <property type="molecule type" value="Genomic_DNA"/>
</dbReference>
<proteinExistence type="predicted"/>
<dbReference type="InterPro" id="IPR000210">
    <property type="entry name" value="BTB/POZ_dom"/>
</dbReference>
<dbReference type="SMART" id="SM00225">
    <property type="entry name" value="BTB"/>
    <property type="match status" value="1"/>
</dbReference>
<evidence type="ECO:0000313" key="2">
    <source>
        <dbReference type="EMBL" id="KAH0546399.1"/>
    </source>
</evidence>
<dbReference type="Pfam" id="PF00651">
    <property type="entry name" value="BTB"/>
    <property type="match status" value="1"/>
</dbReference>
<dbReference type="InterPro" id="IPR011333">
    <property type="entry name" value="SKP1/BTB/POZ_sf"/>
</dbReference>
<protein>
    <recommendedName>
        <fullName evidence="1">BTB domain-containing protein</fullName>
    </recommendedName>
</protein>
<dbReference type="SUPFAM" id="SSF54695">
    <property type="entry name" value="POZ domain"/>
    <property type="match status" value="1"/>
</dbReference>
<reference evidence="2 3" key="1">
    <citation type="journal article" date="2021" name="J. Hered.">
        <title>A chromosome-level genome assembly of the parasitoid wasp, Cotesia glomerata (Hymenoptera: Braconidae).</title>
        <authorList>
            <person name="Pinto B.J."/>
            <person name="Weis J.J."/>
            <person name="Gamble T."/>
            <person name="Ode P.J."/>
            <person name="Paul R."/>
            <person name="Zaspel J.M."/>
        </authorList>
    </citation>
    <scope>NUCLEOTIDE SEQUENCE [LARGE SCALE GENOMIC DNA]</scope>
    <source>
        <strain evidence="2">CgM1</strain>
    </source>
</reference>
<feature type="domain" description="BTB" evidence="1">
    <location>
        <begin position="135"/>
        <end position="203"/>
    </location>
</feature>